<dbReference type="Pfam" id="PF00072">
    <property type="entry name" value="Response_reg"/>
    <property type="match status" value="1"/>
</dbReference>
<dbReference type="InterPro" id="IPR036388">
    <property type="entry name" value="WH-like_DNA-bd_sf"/>
</dbReference>
<dbReference type="SMART" id="SM00862">
    <property type="entry name" value="Trans_reg_C"/>
    <property type="match status" value="1"/>
</dbReference>
<sequence length="228" mass="25840">MIPLLLIEDQVELCQILKDTLSLYGFDVSYAANGDDGYRLFTTLDPRIVIIDIMMPGSDGFSAVRQIRAVNKEVPIIMLTAKPLTEDLVKAFDLGCNDFIRKPFVMEELIARIRSFARVAGQATGAAQQIYKLGTFSLNASTQELANDAHRYQLSYKEVELLKRLCEAKSTVVDRQVLLAELWGSDNIFNSKTMNVYINRLRNYLDADKSVEILTIRGLGYKLIERYQ</sequence>
<dbReference type="SMART" id="SM00448">
    <property type="entry name" value="REC"/>
    <property type="match status" value="1"/>
</dbReference>
<keyword evidence="1 4" id="KW-0597">Phosphoprotein</keyword>
<dbReference type="Proteomes" id="UP001501725">
    <property type="component" value="Unassembled WGS sequence"/>
</dbReference>
<dbReference type="PANTHER" id="PTHR48111:SF40">
    <property type="entry name" value="PHOSPHATE REGULON TRANSCRIPTIONAL REGULATORY PROTEIN PHOB"/>
    <property type="match status" value="1"/>
</dbReference>
<evidence type="ECO:0000256" key="4">
    <source>
        <dbReference type="PROSITE-ProRule" id="PRU00169"/>
    </source>
</evidence>
<dbReference type="CDD" id="cd17574">
    <property type="entry name" value="REC_OmpR"/>
    <property type="match status" value="1"/>
</dbReference>
<reference evidence="9" key="1">
    <citation type="journal article" date="2019" name="Int. J. Syst. Evol. Microbiol.">
        <title>The Global Catalogue of Microorganisms (GCM) 10K type strain sequencing project: providing services to taxonomists for standard genome sequencing and annotation.</title>
        <authorList>
            <consortium name="The Broad Institute Genomics Platform"/>
            <consortium name="The Broad Institute Genome Sequencing Center for Infectious Disease"/>
            <person name="Wu L."/>
            <person name="Ma J."/>
        </authorList>
    </citation>
    <scope>NUCLEOTIDE SEQUENCE [LARGE SCALE GENOMIC DNA]</scope>
    <source>
        <strain evidence="9">JCM 17919</strain>
    </source>
</reference>
<evidence type="ECO:0000259" key="6">
    <source>
        <dbReference type="PROSITE" id="PS50110"/>
    </source>
</evidence>
<name>A0ABP8H4F2_9BACT</name>
<evidence type="ECO:0000256" key="1">
    <source>
        <dbReference type="ARBA" id="ARBA00022553"/>
    </source>
</evidence>
<dbReference type="InterPro" id="IPR039420">
    <property type="entry name" value="WalR-like"/>
</dbReference>
<evidence type="ECO:0000256" key="2">
    <source>
        <dbReference type="ARBA" id="ARBA00023012"/>
    </source>
</evidence>
<dbReference type="Gene3D" id="1.10.10.10">
    <property type="entry name" value="Winged helix-like DNA-binding domain superfamily/Winged helix DNA-binding domain"/>
    <property type="match status" value="1"/>
</dbReference>
<feature type="domain" description="OmpR/PhoB-type" evidence="7">
    <location>
        <begin position="128"/>
        <end position="225"/>
    </location>
</feature>
<dbReference type="PROSITE" id="PS51755">
    <property type="entry name" value="OMPR_PHOB"/>
    <property type="match status" value="1"/>
</dbReference>
<evidence type="ECO:0000256" key="5">
    <source>
        <dbReference type="PROSITE-ProRule" id="PRU01091"/>
    </source>
</evidence>
<dbReference type="InterPro" id="IPR001867">
    <property type="entry name" value="OmpR/PhoB-type_DNA-bd"/>
</dbReference>
<feature type="DNA-binding region" description="OmpR/PhoB-type" evidence="5">
    <location>
        <begin position="128"/>
        <end position="225"/>
    </location>
</feature>
<evidence type="ECO:0000259" key="7">
    <source>
        <dbReference type="PROSITE" id="PS51755"/>
    </source>
</evidence>
<protein>
    <submittedName>
        <fullName evidence="8">Response regulator transcription factor</fullName>
    </submittedName>
</protein>
<dbReference type="RefSeq" id="WP_345256349.1">
    <property type="nucleotide sequence ID" value="NZ_BAABGY010000008.1"/>
</dbReference>
<keyword evidence="2" id="KW-0902">Two-component regulatory system</keyword>
<dbReference type="Pfam" id="PF00486">
    <property type="entry name" value="Trans_reg_C"/>
    <property type="match status" value="1"/>
</dbReference>
<dbReference type="PROSITE" id="PS50110">
    <property type="entry name" value="RESPONSE_REGULATORY"/>
    <property type="match status" value="1"/>
</dbReference>
<comment type="caution">
    <text evidence="8">The sequence shown here is derived from an EMBL/GenBank/DDBJ whole genome shotgun (WGS) entry which is preliminary data.</text>
</comment>
<dbReference type="SUPFAM" id="SSF46894">
    <property type="entry name" value="C-terminal effector domain of the bipartite response regulators"/>
    <property type="match status" value="1"/>
</dbReference>
<organism evidence="8 9">
    <name type="scientific">Flaviaesturariibacter amylovorans</name>
    <dbReference type="NCBI Taxonomy" id="1084520"/>
    <lineage>
        <taxon>Bacteria</taxon>
        <taxon>Pseudomonadati</taxon>
        <taxon>Bacteroidota</taxon>
        <taxon>Chitinophagia</taxon>
        <taxon>Chitinophagales</taxon>
        <taxon>Chitinophagaceae</taxon>
        <taxon>Flaviaestuariibacter</taxon>
    </lineage>
</organism>
<gene>
    <name evidence="8" type="ORF">GCM10023184_27640</name>
</gene>
<dbReference type="InterPro" id="IPR001789">
    <property type="entry name" value="Sig_transdc_resp-reg_receiver"/>
</dbReference>
<keyword evidence="9" id="KW-1185">Reference proteome</keyword>
<proteinExistence type="predicted"/>
<dbReference type="InterPro" id="IPR011006">
    <property type="entry name" value="CheY-like_superfamily"/>
</dbReference>
<dbReference type="SUPFAM" id="SSF52172">
    <property type="entry name" value="CheY-like"/>
    <property type="match status" value="1"/>
</dbReference>
<dbReference type="EMBL" id="BAABGY010000008">
    <property type="protein sequence ID" value="GAA4333972.1"/>
    <property type="molecule type" value="Genomic_DNA"/>
</dbReference>
<accession>A0ABP8H4F2</accession>
<keyword evidence="3 5" id="KW-0238">DNA-binding</keyword>
<dbReference type="InterPro" id="IPR016032">
    <property type="entry name" value="Sig_transdc_resp-reg_C-effctor"/>
</dbReference>
<evidence type="ECO:0000256" key="3">
    <source>
        <dbReference type="ARBA" id="ARBA00023125"/>
    </source>
</evidence>
<dbReference type="PANTHER" id="PTHR48111">
    <property type="entry name" value="REGULATOR OF RPOS"/>
    <property type="match status" value="1"/>
</dbReference>
<evidence type="ECO:0000313" key="8">
    <source>
        <dbReference type="EMBL" id="GAA4333972.1"/>
    </source>
</evidence>
<dbReference type="CDD" id="cd00383">
    <property type="entry name" value="trans_reg_C"/>
    <property type="match status" value="1"/>
</dbReference>
<evidence type="ECO:0000313" key="9">
    <source>
        <dbReference type="Proteomes" id="UP001501725"/>
    </source>
</evidence>
<feature type="domain" description="Response regulatory" evidence="6">
    <location>
        <begin position="3"/>
        <end position="117"/>
    </location>
</feature>
<feature type="modified residue" description="4-aspartylphosphate" evidence="4">
    <location>
        <position position="52"/>
    </location>
</feature>
<dbReference type="Gene3D" id="3.40.50.2300">
    <property type="match status" value="1"/>
</dbReference>